<dbReference type="EMBL" id="CAKMUD010000124">
    <property type="protein sequence ID" value="CAH1603223.1"/>
    <property type="molecule type" value="Genomic_DNA"/>
</dbReference>
<dbReference type="Pfam" id="PF14248">
    <property type="entry name" value="DUF4345"/>
    <property type="match status" value="1"/>
</dbReference>
<accession>A0AAU9QW06</accession>
<dbReference type="AlphaFoldDB" id="A0AAU9QW06"/>
<protein>
    <recommendedName>
        <fullName evidence="4">DUF4345 domain-containing protein</fullName>
    </recommendedName>
</protein>
<dbReference type="RefSeq" id="WP_104034857.1">
    <property type="nucleotide sequence ID" value="NZ_CAKMTZ010000121.1"/>
</dbReference>
<feature type="transmembrane region" description="Helical" evidence="1">
    <location>
        <begin position="75"/>
        <end position="95"/>
    </location>
</feature>
<organism evidence="2 3">
    <name type="scientific">Vibrio jasicida</name>
    <dbReference type="NCBI Taxonomy" id="766224"/>
    <lineage>
        <taxon>Bacteria</taxon>
        <taxon>Pseudomonadati</taxon>
        <taxon>Pseudomonadota</taxon>
        <taxon>Gammaproteobacteria</taxon>
        <taxon>Vibrionales</taxon>
        <taxon>Vibrionaceae</taxon>
        <taxon>Vibrio</taxon>
    </lineage>
</organism>
<comment type="caution">
    <text evidence="2">The sequence shown here is derived from an EMBL/GenBank/DDBJ whole genome shotgun (WGS) entry which is preliminary data.</text>
</comment>
<proteinExistence type="predicted"/>
<gene>
    <name evidence="2" type="ORF">THF1A12_670013</name>
</gene>
<evidence type="ECO:0000313" key="2">
    <source>
        <dbReference type="EMBL" id="CAH1603223.1"/>
    </source>
</evidence>
<sequence length="127" mass="13811">MSKEKIFLLLATGGLIPIALSYGFDPKTSMAFLFNIDVNSVESSHIFRAVMGLYLATAIYWVIGAFNPKHTTGALINLIIFMFGLVAGRFLSVGLDGNPNGVLWLYIVLELGFGLVGLAILKTRTNQ</sequence>
<evidence type="ECO:0000313" key="3">
    <source>
        <dbReference type="Proteomes" id="UP001295462"/>
    </source>
</evidence>
<keyword evidence="1" id="KW-0472">Membrane</keyword>
<reference evidence="2" key="1">
    <citation type="submission" date="2022-01" db="EMBL/GenBank/DDBJ databases">
        <authorList>
            <person name="Lagorce A."/>
        </authorList>
    </citation>
    <scope>NUCLEOTIDE SEQUENCE</scope>
    <source>
        <strain evidence="2">Th15_F1_A12</strain>
    </source>
</reference>
<feature type="transmembrane region" description="Helical" evidence="1">
    <location>
        <begin position="101"/>
        <end position="121"/>
    </location>
</feature>
<name>A0AAU9QW06_9VIBR</name>
<keyword evidence="1" id="KW-0812">Transmembrane</keyword>
<feature type="transmembrane region" description="Helical" evidence="1">
    <location>
        <begin position="45"/>
        <end position="63"/>
    </location>
</feature>
<dbReference type="InterPro" id="IPR025597">
    <property type="entry name" value="DUF4345"/>
</dbReference>
<dbReference type="Proteomes" id="UP001295462">
    <property type="component" value="Unassembled WGS sequence"/>
</dbReference>
<keyword evidence="1" id="KW-1133">Transmembrane helix</keyword>
<evidence type="ECO:0008006" key="4">
    <source>
        <dbReference type="Google" id="ProtNLM"/>
    </source>
</evidence>
<evidence type="ECO:0000256" key="1">
    <source>
        <dbReference type="SAM" id="Phobius"/>
    </source>
</evidence>